<dbReference type="OrthoDB" id="15433at2759"/>
<evidence type="ECO:0000256" key="2">
    <source>
        <dbReference type="SAM" id="MobiDB-lite"/>
    </source>
</evidence>
<comment type="caution">
    <text evidence="4">The sequence shown here is derived from an EMBL/GenBank/DDBJ whole genome shotgun (WGS) entry which is preliminary data.</text>
</comment>
<sequence length="240" mass="27082">MPPKPFPYPISIGVDISLISRMRRLLIGRDGQNIIPLAKRIFHRGSELGLFKERLDTYREQAGDLHQSADYFARWMAARWAAKEAVIKAHTFRRLLMSQITIDSHKCQRGSDVARENGFAIQVTPEAQALFGYTDQDVVSVLVGPRIREEDRIIAQISISHDGPNVVAVCMALDEDCEVEDTVTCDANGESLHNLGRRIEDYGVLQHYYKKQGATRERHAFAPQTVKSDDESGKDSMQEP</sequence>
<dbReference type="Gene3D" id="3.90.470.20">
    <property type="entry name" value="4'-phosphopantetheinyl transferase domain"/>
    <property type="match status" value="1"/>
</dbReference>
<evidence type="ECO:0000259" key="3">
    <source>
        <dbReference type="Pfam" id="PF01648"/>
    </source>
</evidence>
<feature type="domain" description="4'-phosphopantetheinyl transferase" evidence="3">
    <location>
        <begin position="11"/>
        <end position="94"/>
    </location>
</feature>
<reference evidence="4 5" key="1">
    <citation type="submission" date="2019-09" db="EMBL/GenBank/DDBJ databases">
        <title>The hologenome of the rock-dwelling lichen Lasallia pustulata.</title>
        <authorList>
            <person name="Greshake Tzovaras B."/>
            <person name="Segers F."/>
            <person name="Bicker A."/>
            <person name="Dal Grande F."/>
            <person name="Otte J."/>
            <person name="Hankeln T."/>
            <person name="Schmitt I."/>
            <person name="Ebersberger I."/>
        </authorList>
    </citation>
    <scope>NUCLEOTIDE SEQUENCE [LARGE SCALE GENOMIC DNA]</scope>
    <source>
        <strain evidence="4">A1-1</strain>
    </source>
</reference>
<evidence type="ECO:0000313" key="4">
    <source>
        <dbReference type="EMBL" id="KAA6414987.1"/>
    </source>
</evidence>
<dbReference type="AlphaFoldDB" id="A0A5M8PZW2"/>
<protein>
    <recommendedName>
        <fullName evidence="3">4'-phosphopantetheinyl transferase domain-containing protein</fullName>
    </recommendedName>
</protein>
<keyword evidence="1" id="KW-0808">Transferase</keyword>
<dbReference type="EMBL" id="VXIT01000002">
    <property type="protein sequence ID" value="KAA6414987.1"/>
    <property type="molecule type" value="Genomic_DNA"/>
</dbReference>
<dbReference type="GO" id="GO:0008897">
    <property type="term" value="F:holo-[acyl-carrier-protein] synthase activity"/>
    <property type="evidence" value="ECO:0007669"/>
    <property type="project" value="InterPro"/>
</dbReference>
<feature type="compositionally biased region" description="Basic and acidic residues" evidence="2">
    <location>
        <begin position="227"/>
        <end position="240"/>
    </location>
</feature>
<feature type="region of interest" description="Disordered" evidence="2">
    <location>
        <begin position="215"/>
        <end position="240"/>
    </location>
</feature>
<evidence type="ECO:0000256" key="1">
    <source>
        <dbReference type="ARBA" id="ARBA00022679"/>
    </source>
</evidence>
<dbReference type="InterPro" id="IPR008278">
    <property type="entry name" value="4-PPantetheinyl_Trfase_dom"/>
</dbReference>
<evidence type="ECO:0000313" key="5">
    <source>
        <dbReference type="Proteomes" id="UP000324767"/>
    </source>
</evidence>
<name>A0A5M8PZW2_9LECA</name>
<gene>
    <name evidence="4" type="ORF">FRX48_01738</name>
</gene>
<dbReference type="Proteomes" id="UP000324767">
    <property type="component" value="Unassembled WGS sequence"/>
</dbReference>
<accession>A0A5M8PZW2</accession>
<dbReference type="GO" id="GO:0000287">
    <property type="term" value="F:magnesium ion binding"/>
    <property type="evidence" value="ECO:0007669"/>
    <property type="project" value="InterPro"/>
</dbReference>
<proteinExistence type="predicted"/>
<dbReference type="InterPro" id="IPR037143">
    <property type="entry name" value="4-PPantetheinyl_Trfase_dom_sf"/>
</dbReference>
<organism evidence="4 5">
    <name type="scientific">Lasallia pustulata</name>
    <dbReference type="NCBI Taxonomy" id="136370"/>
    <lineage>
        <taxon>Eukaryota</taxon>
        <taxon>Fungi</taxon>
        <taxon>Dikarya</taxon>
        <taxon>Ascomycota</taxon>
        <taxon>Pezizomycotina</taxon>
        <taxon>Lecanoromycetes</taxon>
        <taxon>OSLEUM clade</taxon>
        <taxon>Umbilicariomycetidae</taxon>
        <taxon>Umbilicariales</taxon>
        <taxon>Umbilicariaceae</taxon>
        <taxon>Lasallia</taxon>
    </lineage>
</organism>
<dbReference type="Pfam" id="PF01648">
    <property type="entry name" value="ACPS"/>
    <property type="match status" value="1"/>
</dbReference>
<dbReference type="SUPFAM" id="SSF56214">
    <property type="entry name" value="4'-phosphopantetheinyl transferase"/>
    <property type="match status" value="1"/>
</dbReference>